<dbReference type="SUPFAM" id="SSF54593">
    <property type="entry name" value="Glyoxalase/Bleomycin resistance protein/Dihydroxybiphenyl dioxygenase"/>
    <property type="match status" value="1"/>
</dbReference>
<dbReference type="RefSeq" id="WP_091523140.1">
    <property type="nucleotide sequence ID" value="NZ_LT629772.1"/>
</dbReference>
<sequence length="125" mass="14311">MKSFPILNVTFDCADSDRMSRFWSDLTGWPRAKVEMPGNPFWWIGPDEDTLPHLVFVQVPEPKESKNRLHLDLLPQSESQDQELLRLESLGARIVDDRRESEPGGWIVMADPEGNEFCLENATSP</sequence>
<protein>
    <recommendedName>
        <fullName evidence="1">VOC domain-containing protein</fullName>
    </recommendedName>
</protein>
<keyword evidence="3" id="KW-1185">Reference proteome</keyword>
<dbReference type="CDD" id="cd06587">
    <property type="entry name" value="VOC"/>
    <property type="match status" value="1"/>
</dbReference>
<name>A0A1H1RVG0_9ACTN</name>
<dbReference type="EMBL" id="LT629772">
    <property type="protein sequence ID" value="SDS39658.1"/>
    <property type="molecule type" value="Genomic_DNA"/>
</dbReference>
<accession>A0A1H1RVG0</accession>
<dbReference type="PROSITE" id="PS51819">
    <property type="entry name" value="VOC"/>
    <property type="match status" value="1"/>
</dbReference>
<feature type="domain" description="VOC" evidence="1">
    <location>
        <begin position="5"/>
        <end position="122"/>
    </location>
</feature>
<reference evidence="2 3" key="1">
    <citation type="submission" date="2016-10" db="EMBL/GenBank/DDBJ databases">
        <authorList>
            <person name="de Groot N.N."/>
        </authorList>
    </citation>
    <scope>NUCLEOTIDE SEQUENCE [LARGE SCALE GENOMIC DNA]</scope>
    <source>
        <strain evidence="2 3">DSM 21800</strain>
    </source>
</reference>
<dbReference type="InterPro" id="IPR041581">
    <property type="entry name" value="Glyoxalase_6"/>
</dbReference>
<dbReference type="STRING" id="630515.SAMN04489812_1783"/>
<dbReference type="InterPro" id="IPR037523">
    <property type="entry name" value="VOC_core"/>
</dbReference>
<dbReference type="InterPro" id="IPR029068">
    <property type="entry name" value="Glyas_Bleomycin-R_OHBP_Dase"/>
</dbReference>
<dbReference type="Gene3D" id="3.10.180.10">
    <property type="entry name" value="2,3-Dihydroxybiphenyl 1,2-Dioxygenase, domain 1"/>
    <property type="match status" value="1"/>
</dbReference>
<dbReference type="OrthoDB" id="3823476at2"/>
<gene>
    <name evidence="2" type="ORF">SAMN04489812_1783</name>
</gene>
<dbReference type="PANTHER" id="PTHR35908">
    <property type="entry name" value="HYPOTHETICAL FUSION PROTEIN"/>
    <property type="match status" value="1"/>
</dbReference>
<dbReference type="PANTHER" id="PTHR35908:SF1">
    <property type="entry name" value="CONSERVED PROTEIN"/>
    <property type="match status" value="1"/>
</dbReference>
<proteinExistence type="predicted"/>
<evidence type="ECO:0000313" key="2">
    <source>
        <dbReference type="EMBL" id="SDS39658.1"/>
    </source>
</evidence>
<dbReference type="Pfam" id="PF18029">
    <property type="entry name" value="Glyoxalase_6"/>
    <property type="match status" value="1"/>
</dbReference>
<dbReference type="AlphaFoldDB" id="A0A1H1RVG0"/>
<organism evidence="2 3">
    <name type="scientific">Microlunatus soli</name>
    <dbReference type="NCBI Taxonomy" id="630515"/>
    <lineage>
        <taxon>Bacteria</taxon>
        <taxon>Bacillati</taxon>
        <taxon>Actinomycetota</taxon>
        <taxon>Actinomycetes</taxon>
        <taxon>Propionibacteriales</taxon>
        <taxon>Propionibacteriaceae</taxon>
        <taxon>Microlunatus</taxon>
    </lineage>
</organism>
<evidence type="ECO:0000259" key="1">
    <source>
        <dbReference type="PROSITE" id="PS51819"/>
    </source>
</evidence>
<dbReference type="Proteomes" id="UP000199103">
    <property type="component" value="Chromosome I"/>
</dbReference>
<evidence type="ECO:0000313" key="3">
    <source>
        <dbReference type="Proteomes" id="UP000199103"/>
    </source>
</evidence>